<name>A0A0M6XT14_9RHOB</name>
<dbReference type="InterPro" id="IPR051125">
    <property type="entry name" value="ABC-4/HrtB_transporter"/>
</dbReference>
<dbReference type="EMBL" id="CXPG01000021">
    <property type="protein sequence ID" value="CTQ34336.1"/>
    <property type="molecule type" value="Genomic_DNA"/>
</dbReference>
<evidence type="ECO:0000256" key="3">
    <source>
        <dbReference type="ARBA" id="ARBA00022475"/>
    </source>
</evidence>
<feature type="transmembrane region" description="Helical" evidence="7">
    <location>
        <begin position="12"/>
        <end position="36"/>
    </location>
</feature>
<sequence>MNLAYRDVRHNLFRFVLTCLGLSLLMAVVLAMIGIYNGLVADALNIVKAPQADLWVVEAGTQGPFAEASKIPGSTRDAVARLHGVADAGGITYQTVEASHAGDTLRLYVIGYQPGHLGGPQTIAEGRGITQTHFELVADRKTGLALGDRIRLGRDSFAVVGLVENTMNSGGDPAAFVTLADAQTLQSQLAPPAQRVQTARGAGLLESADTVAAVIARLEPAADPRDVAQTVRQWKHLGALTQDEQEGILIGSVVDRAKRQIGLFLGILLTVSAVVIALIIYTMTMEKLKQIATLKLIGAPDRTIIGLIVQQSLALGMVGWSFGLILILLFKDFFPRRVVLEPVNAAVLAGIIVVVCVAASGLGVRAALKVDPATAIGG</sequence>
<feature type="domain" description="ABC3 transporter permease C-terminal" evidence="8">
    <location>
        <begin position="263"/>
        <end position="372"/>
    </location>
</feature>
<comment type="subcellular location">
    <subcellularLocation>
        <location evidence="1">Cell membrane</location>
        <topology evidence="1">Multi-pass membrane protein</topology>
    </subcellularLocation>
</comment>
<evidence type="ECO:0000256" key="7">
    <source>
        <dbReference type="SAM" id="Phobius"/>
    </source>
</evidence>
<feature type="transmembrane region" description="Helical" evidence="7">
    <location>
        <begin position="304"/>
        <end position="330"/>
    </location>
</feature>
<keyword evidence="11" id="KW-1185">Reference proteome</keyword>
<feature type="transmembrane region" description="Helical" evidence="7">
    <location>
        <begin position="342"/>
        <end position="364"/>
    </location>
</feature>
<evidence type="ECO:0000259" key="8">
    <source>
        <dbReference type="Pfam" id="PF02687"/>
    </source>
</evidence>
<dbReference type="Pfam" id="PF02687">
    <property type="entry name" value="FtsX"/>
    <property type="match status" value="1"/>
</dbReference>
<dbReference type="Pfam" id="PF12704">
    <property type="entry name" value="MacB_PCD"/>
    <property type="match status" value="1"/>
</dbReference>
<evidence type="ECO:0000256" key="6">
    <source>
        <dbReference type="ARBA" id="ARBA00023136"/>
    </source>
</evidence>
<dbReference type="PANTHER" id="PTHR43738:SF1">
    <property type="entry name" value="HEMIN TRANSPORT SYSTEM PERMEASE PROTEIN HRTB-RELATED"/>
    <property type="match status" value="1"/>
</dbReference>
<keyword evidence="4 7" id="KW-0812">Transmembrane</keyword>
<evidence type="ECO:0000256" key="4">
    <source>
        <dbReference type="ARBA" id="ARBA00022692"/>
    </source>
</evidence>
<dbReference type="PANTHER" id="PTHR43738">
    <property type="entry name" value="ABC TRANSPORTER, MEMBRANE PROTEIN"/>
    <property type="match status" value="1"/>
</dbReference>
<keyword evidence="6 7" id="KW-0472">Membrane</keyword>
<dbReference type="STRING" id="282197.SAMN04488517_1037"/>
<dbReference type="InterPro" id="IPR025857">
    <property type="entry name" value="MacB_PCD"/>
</dbReference>
<gene>
    <name evidence="10" type="ORF">JAN5088_03130</name>
</gene>
<dbReference type="GO" id="GO:0005886">
    <property type="term" value="C:plasma membrane"/>
    <property type="evidence" value="ECO:0007669"/>
    <property type="project" value="UniProtKB-SubCell"/>
</dbReference>
<evidence type="ECO:0000256" key="1">
    <source>
        <dbReference type="ARBA" id="ARBA00004651"/>
    </source>
</evidence>
<keyword evidence="2" id="KW-0813">Transport</keyword>
<evidence type="ECO:0000256" key="2">
    <source>
        <dbReference type="ARBA" id="ARBA00022448"/>
    </source>
</evidence>
<evidence type="ECO:0000313" key="10">
    <source>
        <dbReference type="EMBL" id="CTQ34336.1"/>
    </source>
</evidence>
<proteinExistence type="predicted"/>
<dbReference type="AlphaFoldDB" id="A0A0M6XT14"/>
<dbReference type="Proteomes" id="UP000048908">
    <property type="component" value="Unassembled WGS sequence"/>
</dbReference>
<keyword evidence="3" id="KW-1003">Cell membrane</keyword>
<dbReference type="RefSeq" id="WP_055683703.1">
    <property type="nucleotide sequence ID" value="NZ_CXPG01000021.1"/>
</dbReference>
<accession>A0A0M6XT14</accession>
<feature type="transmembrane region" description="Helical" evidence="7">
    <location>
        <begin position="261"/>
        <end position="283"/>
    </location>
</feature>
<organism evidence="10 11">
    <name type="scientific">Jannaschia rubra</name>
    <dbReference type="NCBI Taxonomy" id="282197"/>
    <lineage>
        <taxon>Bacteria</taxon>
        <taxon>Pseudomonadati</taxon>
        <taxon>Pseudomonadota</taxon>
        <taxon>Alphaproteobacteria</taxon>
        <taxon>Rhodobacterales</taxon>
        <taxon>Roseobacteraceae</taxon>
        <taxon>Jannaschia</taxon>
    </lineage>
</organism>
<protein>
    <submittedName>
        <fullName evidence="10">ABC exporter transmembrane subunit, DevC protein</fullName>
    </submittedName>
</protein>
<reference evidence="10 11" key="1">
    <citation type="submission" date="2015-07" db="EMBL/GenBank/DDBJ databases">
        <authorList>
            <person name="Noorani M."/>
        </authorList>
    </citation>
    <scope>NUCLEOTIDE SEQUENCE [LARGE SCALE GENOMIC DNA]</scope>
    <source>
        <strain evidence="10 11">CECT 5088</strain>
    </source>
</reference>
<evidence type="ECO:0000259" key="9">
    <source>
        <dbReference type="Pfam" id="PF12704"/>
    </source>
</evidence>
<dbReference type="OrthoDB" id="7298150at2"/>
<dbReference type="InterPro" id="IPR003838">
    <property type="entry name" value="ABC3_permease_C"/>
</dbReference>
<feature type="domain" description="MacB-like periplasmic core" evidence="9">
    <location>
        <begin position="16"/>
        <end position="232"/>
    </location>
</feature>
<evidence type="ECO:0000256" key="5">
    <source>
        <dbReference type="ARBA" id="ARBA00022989"/>
    </source>
</evidence>
<evidence type="ECO:0000313" key="11">
    <source>
        <dbReference type="Proteomes" id="UP000048908"/>
    </source>
</evidence>
<keyword evidence="5 7" id="KW-1133">Transmembrane helix</keyword>